<dbReference type="EMBL" id="CP111022">
    <property type="protein sequence ID" value="WAR18955.1"/>
    <property type="molecule type" value="Genomic_DNA"/>
</dbReference>
<evidence type="ECO:0000313" key="4">
    <source>
        <dbReference type="EMBL" id="WAR18955.1"/>
    </source>
</evidence>
<keyword evidence="5" id="KW-1185">Reference proteome</keyword>
<dbReference type="InterPro" id="IPR002048">
    <property type="entry name" value="EF_hand_dom"/>
</dbReference>
<feature type="domain" description="EF-hand" evidence="3">
    <location>
        <begin position="70"/>
        <end position="105"/>
    </location>
</feature>
<dbReference type="Gene3D" id="1.10.238.10">
    <property type="entry name" value="EF-hand"/>
    <property type="match status" value="2"/>
</dbReference>
<accession>A0ABY7FA45</accession>
<keyword evidence="2" id="KW-0106">Calcium</keyword>
<dbReference type="InterPro" id="IPR011992">
    <property type="entry name" value="EF-hand-dom_pair"/>
</dbReference>
<evidence type="ECO:0000313" key="5">
    <source>
        <dbReference type="Proteomes" id="UP001164746"/>
    </source>
</evidence>
<dbReference type="SUPFAM" id="SSF47473">
    <property type="entry name" value="EF-hand"/>
    <property type="match status" value="2"/>
</dbReference>
<feature type="domain" description="EF-hand" evidence="3">
    <location>
        <begin position="171"/>
        <end position="201"/>
    </location>
</feature>
<gene>
    <name evidence="4" type="ORF">MAR_000793</name>
</gene>
<dbReference type="Proteomes" id="UP001164746">
    <property type="component" value="Chromosome 11"/>
</dbReference>
<dbReference type="PANTHER" id="PTHR23048:SF0">
    <property type="entry name" value="CALMODULIN LIKE 3"/>
    <property type="match status" value="1"/>
</dbReference>
<dbReference type="PROSITE" id="PS50222">
    <property type="entry name" value="EF_HAND_2"/>
    <property type="match status" value="4"/>
</dbReference>
<dbReference type="SMART" id="SM00054">
    <property type="entry name" value="EFh"/>
    <property type="match status" value="6"/>
</dbReference>
<evidence type="ECO:0000256" key="2">
    <source>
        <dbReference type="ARBA" id="ARBA00022837"/>
    </source>
</evidence>
<evidence type="ECO:0000256" key="1">
    <source>
        <dbReference type="ARBA" id="ARBA00022737"/>
    </source>
</evidence>
<keyword evidence="1" id="KW-0677">Repeat</keyword>
<dbReference type="PANTHER" id="PTHR23048">
    <property type="entry name" value="MYOSIN LIGHT CHAIN 1, 3"/>
    <property type="match status" value="1"/>
</dbReference>
<sequence>MKADQLTEEQIAGNGTIDFPEFLTMMARNMNKTDSGDELLEAIRMFDKNGDGFISSEELRQVMATLNEHITDAEVDEMISKADIDGDGHVNYEDVEYLLSTAMADQLTKKQDAGNGSIDFPEFKTMMMRNMKERDSAEELKAAFRMFDKDCNGYISPAELRYAMTMLGERLTDEEVNEMIKEADIDGDGQVNYEEFVKMMA</sequence>
<organism evidence="4 5">
    <name type="scientific">Mya arenaria</name>
    <name type="common">Soft-shell clam</name>
    <dbReference type="NCBI Taxonomy" id="6604"/>
    <lineage>
        <taxon>Eukaryota</taxon>
        <taxon>Metazoa</taxon>
        <taxon>Spiralia</taxon>
        <taxon>Lophotrochozoa</taxon>
        <taxon>Mollusca</taxon>
        <taxon>Bivalvia</taxon>
        <taxon>Autobranchia</taxon>
        <taxon>Heteroconchia</taxon>
        <taxon>Euheterodonta</taxon>
        <taxon>Imparidentia</taxon>
        <taxon>Neoheterodontei</taxon>
        <taxon>Myida</taxon>
        <taxon>Myoidea</taxon>
        <taxon>Myidae</taxon>
        <taxon>Mya</taxon>
    </lineage>
</organism>
<dbReference type="InterPro" id="IPR050230">
    <property type="entry name" value="CALM/Myosin/TropC-like"/>
</dbReference>
<proteinExistence type="predicted"/>
<dbReference type="CDD" id="cd00051">
    <property type="entry name" value="EFh"/>
    <property type="match status" value="2"/>
</dbReference>
<feature type="domain" description="EF-hand" evidence="3">
    <location>
        <begin position="34"/>
        <end position="69"/>
    </location>
</feature>
<feature type="domain" description="EF-hand" evidence="3">
    <location>
        <begin position="135"/>
        <end position="170"/>
    </location>
</feature>
<evidence type="ECO:0000259" key="3">
    <source>
        <dbReference type="PROSITE" id="PS50222"/>
    </source>
</evidence>
<reference evidence="4" key="1">
    <citation type="submission" date="2022-11" db="EMBL/GenBank/DDBJ databases">
        <title>Centuries of genome instability and evolution in soft-shell clam transmissible cancer (bioRxiv).</title>
        <authorList>
            <person name="Hart S.F.M."/>
            <person name="Yonemitsu M.A."/>
            <person name="Giersch R.M."/>
            <person name="Beal B.F."/>
            <person name="Arriagada G."/>
            <person name="Davis B.W."/>
            <person name="Ostrander E.A."/>
            <person name="Goff S.P."/>
            <person name="Metzger M.J."/>
        </authorList>
    </citation>
    <scope>NUCLEOTIDE SEQUENCE</scope>
    <source>
        <strain evidence="4">MELC-2E11</strain>
        <tissue evidence="4">Siphon/mantle</tissue>
    </source>
</reference>
<protein>
    <submittedName>
        <fullName evidence="4">CAM2B-like protein</fullName>
    </submittedName>
</protein>
<name>A0ABY7FA45_MYAAR</name>
<dbReference type="InterPro" id="IPR018247">
    <property type="entry name" value="EF_Hand_1_Ca_BS"/>
</dbReference>
<dbReference type="PROSITE" id="PS00018">
    <property type="entry name" value="EF_HAND_1"/>
    <property type="match status" value="4"/>
</dbReference>
<dbReference type="Pfam" id="PF13499">
    <property type="entry name" value="EF-hand_7"/>
    <property type="match status" value="2"/>
</dbReference>